<dbReference type="PANTHER" id="PTHR14684">
    <property type="entry name" value="THIOREDOXIN DOMAIN-CONTAINING PROTEIN 15"/>
    <property type="match status" value="1"/>
</dbReference>
<protein>
    <submittedName>
        <fullName evidence="3">Thioredoxin domain-containing protein 15</fullName>
    </submittedName>
</protein>
<gene>
    <name evidence="3" type="ORF">FVE85_0975</name>
</gene>
<dbReference type="Pfam" id="PF00085">
    <property type="entry name" value="Thioredoxin"/>
    <property type="match status" value="1"/>
</dbReference>
<dbReference type="SUPFAM" id="SSF52833">
    <property type="entry name" value="Thioredoxin-like"/>
    <property type="match status" value="1"/>
</dbReference>
<evidence type="ECO:0000313" key="4">
    <source>
        <dbReference type="Proteomes" id="UP000324585"/>
    </source>
</evidence>
<dbReference type="PANTHER" id="PTHR14684:SF2">
    <property type="entry name" value="THIOREDOXIN DOMAIN-CONTAINING PROTEIN 15"/>
    <property type="match status" value="1"/>
</dbReference>
<keyword evidence="1" id="KW-0472">Membrane</keyword>
<reference evidence="4" key="1">
    <citation type="journal article" date="2019" name="Nat. Commun.">
        <title>Expansion of phycobilisome linker gene families in mesophilic red algae.</title>
        <authorList>
            <person name="Lee J."/>
            <person name="Kim D."/>
            <person name="Bhattacharya D."/>
            <person name="Yoon H.S."/>
        </authorList>
    </citation>
    <scope>NUCLEOTIDE SEQUENCE [LARGE SCALE GENOMIC DNA]</scope>
    <source>
        <strain evidence="4">CCMP 1328</strain>
    </source>
</reference>
<dbReference type="OrthoDB" id="1899781at2759"/>
<dbReference type="GO" id="GO:0060271">
    <property type="term" value="P:cilium assembly"/>
    <property type="evidence" value="ECO:0007669"/>
    <property type="project" value="TreeGrafter"/>
</dbReference>
<dbReference type="GO" id="GO:0005929">
    <property type="term" value="C:cilium"/>
    <property type="evidence" value="ECO:0007669"/>
    <property type="project" value="TreeGrafter"/>
</dbReference>
<proteinExistence type="predicted"/>
<name>A0A5J4Z0W1_PORPP</name>
<dbReference type="InterPro" id="IPR013766">
    <property type="entry name" value="Thioredoxin_domain"/>
</dbReference>
<feature type="transmembrane region" description="Helical" evidence="1">
    <location>
        <begin position="21"/>
        <end position="38"/>
    </location>
</feature>
<organism evidence="3 4">
    <name type="scientific">Porphyridium purpureum</name>
    <name type="common">Red alga</name>
    <name type="synonym">Porphyridium cruentum</name>
    <dbReference type="NCBI Taxonomy" id="35688"/>
    <lineage>
        <taxon>Eukaryota</taxon>
        <taxon>Rhodophyta</taxon>
        <taxon>Bangiophyceae</taxon>
        <taxon>Porphyridiales</taxon>
        <taxon>Porphyridiaceae</taxon>
        <taxon>Porphyridium</taxon>
    </lineage>
</organism>
<keyword evidence="1" id="KW-0812">Transmembrane</keyword>
<evidence type="ECO:0000313" key="3">
    <source>
        <dbReference type="EMBL" id="KAA8497246.1"/>
    </source>
</evidence>
<feature type="domain" description="Thioredoxin" evidence="2">
    <location>
        <begin position="131"/>
        <end position="256"/>
    </location>
</feature>
<evidence type="ECO:0000259" key="2">
    <source>
        <dbReference type="PROSITE" id="PS51352"/>
    </source>
</evidence>
<accession>A0A5J4Z0W1</accession>
<dbReference type="InterPro" id="IPR036249">
    <property type="entry name" value="Thioredoxin-like_sf"/>
</dbReference>
<sequence length="334" mass="37741">MSKSQRARRHGRPKLKQMYRGMTWITVEWLAVLFIWMTCVFGEQDVPNSCATERCSGLRSTNDMPDSCGLGGKEQICAVSAEEELPEPANRACASLTRMTRFDEQAATHIDVDYESGEQPAQLYARVVNESRLLDILRASSALAPVSTSVLEVGDERKPARSARSNSHEFVLVNFHATGWCRFSQAFESTYALLAASFPELCVLSIDAYHNAAFNSRFGAHAFPSVILFHAGEPLFRYRGNRTVDSLASWLRTRITDLSKHREPHLQVEEQVSRFYNLRAKARAQLDDAQQDRFWPFKLAAAIISVLGSLICSIRLARWCFEWFVPLGWPPSDD</sequence>
<comment type="caution">
    <text evidence="3">The sequence shown here is derived from an EMBL/GenBank/DDBJ whole genome shotgun (WGS) entry which is preliminary data.</text>
</comment>
<dbReference type="EMBL" id="VRMN01000002">
    <property type="protein sequence ID" value="KAA8497246.1"/>
    <property type="molecule type" value="Genomic_DNA"/>
</dbReference>
<dbReference type="PROSITE" id="PS51352">
    <property type="entry name" value="THIOREDOXIN_2"/>
    <property type="match status" value="1"/>
</dbReference>
<dbReference type="InterPro" id="IPR042418">
    <property type="entry name" value="TXNDC15"/>
</dbReference>
<dbReference type="Gene3D" id="3.40.30.10">
    <property type="entry name" value="Glutaredoxin"/>
    <property type="match status" value="1"/>
</dbReference>
<evidence type="ECO:0000256" key="1">
    <source>
        <dbReference type="SAM" id="Phobius"/>
    </source>
</evidence>
<keyword evidence="4" id="KW-1185">Reference proteome</keyword>
<dbReference type="AlphaFoldDB" id="A0A5J4Z0W1"/>
<dbReference type="Proteomes" id="UP000324585">
    <property type="component" value="Unassembled WGS sequence"/>
</dbReference>
<keyword evidence="1" id="KW-1133">Transmembrane helix</keyword>